<comment type="caution">
    <text evidence="3">The sequence shown here is derived from an EMBL/GenBank/DDBJ whole genome shotgun (WGS) entry which is preliminary data.</text>
</comment>
<dbReference type="InterPro" id="IPR048527">
    <property type="entry name" value="Sde182_C"/>
</dbReference>
<protein>
    <submittedName>
        <fullName evidence="3">Uncharacterized protein DUF1593</fullName>
    </submittedName>
</protein>
<dbReference type="SUPFAM" id="SSF53590">
    <property type="entry name" value="Nucleoside hydrolase"/>
    <property type="match status" value="1"/>
</dbReference>
<feature type="domain" description="Cellulose-binding Sde182 nucleoside hydrolase-like" evidence="1">
    <location>
        <begin position="30"/>
        <end position="300"/>
    </location>
</feature>
<sequence length="472" mass="53293">MKSLVFFSFFLLLAVRPEAGFAQQSQQKLRVLVLTDIENEPDDAQSLVRFLTYVNQWDVEGLVATTSVHQQNRVAPQRIRRIVEAYGKVRNNLLLHEKGYPETAHLLSVVKAAIPKYGMDAVGPGNDSEGSEHIIAVVDKPDDRPVWIPIWGGANCLAQALWKVRQTRTPEAVDKFVAKLRVYAISDQDDSGPWLRRTFPQLFYIVSPGFHDKGGYEHSTWRGISGDVFPYAPGFAGSDSNLVNNAWLDTHIRKNHGPLGAEHPHTEYIMEGDTPSFFGLIMNGLSDPEHPNYGSWGGRYELYTPRTRKWFLEPETRPIWTDVEDQVQGTNGGWYESNKATIWRWRQAYQNDFAARIDWTVKSYREANHPPVVKLAHANELRAKSGQNVTLSGAGSSDPDGNELSYEWIYYPEVGSYSGSRLPVLTNRQQAVATLVAPRVQKPETMHFILAVTDKGTPALTRYQRVILTVFP</sequence>
<gene>
    <name evidence="3" type="ORF">LX87_04574</name>
</gene>
<dbReference type="GO" id="GO:0016799">
    <property type="term" value="F:hydrolase activity, hydrolyzing N-glycosyl compounds"/>
    <property type="evidence" value="ECO:0007669"/>
    <property type="project" value="InterPro"/>
</dbReference>
<dbReference type="Gene3D" id="3.90.245.10">
    <property type="entry name" value="Ribonucleoside hydrolase-like"/>
    <property type="match status" value="1"/>
</dbReference>
<dbReference type="AlphaFoldDB" id="A0A327WQE5"/>
<evidence type="ECO:0000313" key="4">
    <source>
        <dbReference type="Proteomes" id="UP000248790"/>
    </source>
</evidence>
<dbReference type="Pfam" id="PF07632">
    <property type="entry name" value="Sde182_NH-like"/>
    <property type="match status" value="1"/>
</dbReference>
<name>A0A327WQE5_LARAB</name>
<organism evidence="3 4">
    <name type="scientific">Larkinella arboricola</name>
    <dbReference type="NCBI Taxonomy" id="643671"/>
    <lineage>
        <taxon>Bacteria</taxon>
        <taxon>Pseudomonadati</taxon>
        <taxon>Bacteroidota</taxon>
        <taxon>Cytophagia</taxon>
        <taxon>Cytophagales</taxon>
        <taxon>Spirosomataceae</taxon>
        <taxon>Larkinella</taxon>
    </lineage>
</organism>
<evidence type="ECO:0000313" key="3">
    <source>
        <dbReference type="EMBL" id="RAJ93062.1"/>
    </source>
</evidence>
<dbReference type="Gene3D" id="2.60.40.10">
    <property type="entry name" value="Immunoglobulins"/>
    <property type="match status" value="1"/>
</dbReference>
<reference evidence="3 4" key="1">
    <citation type="submission" date="2018-06" db="EMBL/GenBank/DDBJ databases">
        <title>Genomic Encyclopedia of Archaeal and Bacterial Type Strains, Phase II (KMG-II): from individual species to whole genera.</title>
        <authorList>
            <person name="Goeker M."/>
        </authorList>
    </citation>
    <scope>NUCLEOTIDE SEQUENCE [LARGE SCALE GENOMIC DNA]</scope>
    <source>
        <strain evidence="3 4">DSM 21851</strain>
    </source>
</reference>
<dbReference type="OrthoDB" id="253051at2"/>
<dbReference type="InterPro" id="IPR036452">
    <property type="entry name" value="Ribo_hydro-like"/>
</dbReference>
<dbReference type="InterPro" id="IPR011483">
    <property type="entry name" value="Sde182_NH-like"/>
</dbReference>
<feature type="domain" description="Cellulose-binding Sde182 C-terminal" evidence="2">
    <location>
        <begin position="389"/>
        <end position="470"/>
    </location>
</feature>
<accession>A0A327WQE5</accession>
<dbReference type="Proteomes" id="UP000248790">
    <property type="component" value="Unassembled WGS sequence"/>
</dbReference>
<dbReference type="InterPro" id="IPR013783">
    <property type="entry name" value="Ig-like_fold"/>
</dbReference>
<dbReference type="EMBL" id="QLMC01000006">
    <property type="protein sequence ID" value="RAJ93062.1"/>
    <property type="molecule type" value="Genomic_DNA"/>
</dbReference>
<dbReference type="RefSeq" id="WP_111630599.1">
    <property type="nucleotide sequence ID" value="NZ_QLMC01000006.1"/>
</dbReference>
<dbReference type="Pfam" id="PF21027">
    <property type="entry name" value="Sde0182_C"/>
    <property type="match status" value="1"/>
</dbReference>
<keyword evidence="4" id="KW-1185">Reference proteome</keyword>
<evidence type="ECO:0000259" key="1">
    <source>
        <dbReference type="Pfam" id="PF07632"/>
    </source>
</evidence>
<proteinExistence type="predicted"/>
<evidence type="ECO:0000259" key="2">
    <source>
        <dbReference type="Pfam" id="PF21027"/>
    </source>
</evidence>